<organism evidence="2 3">
    <name type="scientific">Cercophora scortea</name>
    <dbReference type="NCBI Taxonomy" id="314031"/>
    <lineage>
        <taxon>Eukaryota</taxon>
        <taxon>Fungi</taxon>
        <taxon>Dikarya</taxon>
        <taxon>Ascomycota</taxon>
        <taxon>Pezizomycotina</taxon>
        <taxon>Sordariomycetes</taxon>
        <taxon>Sordariomycetidae</taxon>
        <taxon>Sordariales</taxon>
        <taxon>Lasiosphaeriaceae</taxon>
        <taxon>Cercophora</taxon>
    </lineage>
</organism>
<proteinExistence type="predicted"/>
<evidence type="ECO:0000313" key="3">
    <source>
        <dbReference type="Proteomes" id="UP001286456"/>
    </source>
</evidence>
<gene>
    <name evidence="2" type="ORF">B0T19DRAFT_282725</name>
</gene>
<reference evidence="2" key="1">
    <citation type="journal article" date="2023" name="Mol. Phylogenet. Evol.">
        <title>Genome-scale phylogeny and comparative genomics of the fungal order Sordariales.</title>
        <authorList>
            <person name="Hensen N."/>
            <person name="Bonometti L."/>
            <person name="Westerberg I."/>
            <person name="Brannstrom I.O."/>
            <person name="Guillou S."/>
            <person name="Cros-Aarteil S."/>
            <person name="Calhoun S."/>
            <person name="Haridas S."/>
            <person name="Kuo A."/>
            <person name="Mondo S."/>
            <person name="Pangilinan J."/>
            <person name="Riley R."/>
            <person name="LaButti K."/>
            <person name="Andreopoulos B."/>
            <person name="Lipzen A."/>
            <person name="Chen C."/>
            <person name="Yan M."/>
            <person name="Daum C."/>
            <person name="Ng V."/>
            <person name="Clum A."/>
            <person name="Steindorff A."/>
            <person name="Ohm R.A."/>
            <person name="Martin F."/>
            <person name="Silar P."/>
            <person name="Natvig D.O."/>
            <person name="Lalanne C."/>
            <person name="Gautier V."/>
            <person name="Ament-Velasquez S.L."/>
            <person name="Kruys A."/>
            <person name="Hutchinson M.I."/>
            <person name="Powell A.J."/>
            <person name="Barry K."/>
            <person name="Miller A.N."/>
            <person name="Grigoriev I.V."/>
            <person name="Debuchy R."/>
            <person name="Gladieux P."/>
            <person name="Hiltunen Thoren M."/>
            <person name="Johannesson H."/>
        </authorList>
    </citation>
    <scope>NUCLEOTIDE SEQUENCE</scope>
    <source>
        <strain evidence="2">SMH4131-1</strain>
    </source>
</reference>
<accession>A0AAE0I9E9</accession>
<dbReference type="EMBL" id="JAUEPO010000006">
    <property type="protein sequence ID" value="KAK3320151.1"/>
    <property type="molecule type" value="Genomic_DNA"/>
</dbReference>
<dbReference type="AlphaFoldDB" id="A0AAE0I9E9"/>
<reference evidence="2" key="2">
    <citation type="submission" date="2023-06" db="EMBL/GenBank/DDBJ databases">
        <authorList>
            <consortium name="Lawrence Berkeley National Laboratory"/>
            <person name="Haridas S."/>
            <person name="Hensen N."/>
            <person name="Bonometti L."/>
            <person name="Westerberg I."/>
            <person name="Brannstrom I.O."/>
            <person name="Guillou S."/>
            <person name="Cros-Aarteil S."/>
            <person name="Calhoun S."/>
            <person name="Kuo A."/>
            <person name="Mondo S."/>
            <person name="Pangilinan J."/>
            <person name="Riley R."/>
            <person name="Labutti K."/>
            <person name="Andreopoulos B."/>
            <person name="Lipzen A."/>
            <person name="Chen C."/>
            <person name="Yanf M."/>
            <person name="Daum C."/>
            <person name="Ng V."/>
            <person name="Clum A."/>
            <person name="Steindorff A."/>
            <person name="Ohm R."/>
            <person name="Martin F."/>
            <person name="Silar P."/>
            <person name="Natvig D."/>
            <person name="Lalanne C."/>
            <person name="Gautier V."/>
            <person name="Ament-Velasquez S.L."/>
            <person name="Kruys A."/>
            <person name="Hutchinson M.I."/>
            <person name="Powell A.J."/>
            <person name="Barry K."/>
            <person name="Miller A.N."/>
            <person name="Grigoriev I.V."/>
            <person name="Debuchy R."/>
            <person name="Gladieux P."/>
            <person name="Thoren M.H."/>
            <person name="Johannesson H."/>
        </authorList>
    </citation>
    <scope>NUCLEOTIDE SEQUENCE</scope>
    <source>
        <strain evidence="2">SMH4131-1</strain>
    </source>
</reference>
<name>A0AAE0I9E9_9PEZI</name>
<comment type="caution">
    <text evidence="2">The sequence shown here is derived from an EMBL/GenBank/DDBJ whole genome shotgun (WGS) entry which is preliminary data.</text>
</comment>
<feature type="compositionally biased region" description="Basic and acidic residues" evidence="1">
    <location>
        <begin position="16"/>
        <end position="28"/>
    </location>
</feature>
<evidence type="ECO:0000313" key="2">
    <source>
        <dbReference type="EMBL" id="KAK3320151.1"/>
    </source>
</evidence>
<keyword evidence="3" id="KW-1185">Reference proteome</keyword>
<dbReference type="Proteomes" id="UP001286456">
    <property type="component" value="Unassembled WGS sequence"/>
</dbReference>
<protein>
    <submittedName>
        <fullName evidence="2">Uncharacterized protein</fullName>
    </submittedName>
</protein>
<feature type="region of interest" description="Disordered" evidence="1">
    <location>
        <begin position="1"/>
        <end position="34"/>
    </location>
</feature>
<evidence type="ECO:0000256" key="1">
    <source>
        <dbReference type="SAM" id="MobiDB-lite"/>
    </source>
</evidence>
<sequence>MRTMNLDGWDDLSDLPDEKSQKSGKDEQQLPMRYLDPSPAYEDALIPRRPDEPPRLTVVGATWGGVNVIRDIEAMRSASAEIDLDMCTLHRVLVPDPAYGVVKTLTLLYHYEGDDTMHLLNAPEHGSFIKICPGAHEQPANANLIKDVDNTWCRQGRAGPYGVEILAVLYGPQKIETPWVLKDLARFFEGSYGQIRMTNAFFKVDPWPGVRKSWTVYFRFVGSTRVQCVTGMEDGALEEPWTRH</sequence>